<protein>
    <submittedName>
        <fullName evidence="1">Uncharacterized protein</fullName>
    </submittedName>
</protein>
<keyword evidence="2" id="KW-1185">Reference proteome</keyword>
<sequence length="66" mass="7140">MKAACRSIRVYAERLSVASDRLICHDVATGLSLSLLLSEGAAGNRSLAVRDNDLARKSRSIPLSQR</sequence>
<dbReference type="KEGG" id="tfo:BFO_1387"/>
<evidence type="ECO:0000313" key="2">
    <source>
        <dbReference type="Proteomes" id="UP000005436"/>
    </source>
</evidence>
<accession>G8UKJ7</accession>
<dbReference type="Proteomes" id="UP000005436">
    <property type="component" value="Chromosome"/>
</dbReference>
<dbReference type="EMBL" id="CP003191">
    <property type="protein sequence ID" value="AEW20569.1"/>
    <property type="molecule type" value="Genomic_DNA"/>
</dbReference>
<reference evidence="2" key="1">
    <citation type="submission" date="2011-12" db="EMBL/GenBank/DDBJ databases">
        <title>Complete sequence of Tannerella forsythia ATCC 43037.</title>
        <authorList>
            <person name="Dewhirst F."/>
            <person name="Tanner A."/>
            <person name="Izard J."/>
            <person name="Brinkac L."/>
            <person name="Durkin A.S."/>
            <person name="Hostetler J."/>
            <person name="Shetty J."/>
            <person name="Torralba M."/>
            <person name="Gill S."/>
            <person name="Nelson K."/>
        </authorList>
    </citation>
    <scope>NUCLEOTIDE SEQUENCE [LARGE SCALE GENOMIC DNA]</scope>
    <source>
        <strain evidence="2">ATCC 43037 / JCM 10827 / CCUG 33226 / KCTC 5666 / FDC 338</strain>
    </source>
</reference>
<dbReference type="HOGENOM" id="CLU_2829794_0_0_10"/>
<dbReference type="AlphaFoldDB" id="G8UKJ7"/>
<dbReference type="PATRIC" id="fig|203275.8.peg.1251"/>
<gene>
    <name evidence="1" type="ordered locus">BFO_1387</name>
</gene>
<name>G8UKJ7_TANFA</name>
<proteinExistence type="predicted"/>
<organism evidence="1 2">
    <name type="scientific">Tannerella forsythia (strain ATCC 43037 / JCM 10827 / CCUG 21028 A / KCTC 5666 / FDC 338)</name>
    <name type="common">Bacteroides forsythus</name>
    <dbReference type="NCBI Taxonomy" id="203275"/>
    <lineage>
        <taxon>Bacteria</taxon>
        <taxon>Pseudomonadati</taxon>
        <taxon>Bacteroidota</taxon>
        <taxon>Bacteroidia</taxon>
        <taxon>Bacteroidales</taxon>
        <taxon>Tannerellaceae</taxon>
        <taxon>Tannerella</taxon>
    </lineage>
</organism>
<evidence type="ECO:0000313" key="1">
    <source>
        <dbReference type="EMBL" id="AEW20569.1"/>
    </source>
</evidence>